<evidence type="ECO:0000256" key="3">
    <source>
        <dbReference type="ARBA" id="ARBA00023163"/>
    </source>
</evidence>
<dbReference type="GO" id="GO:0003700">
    <property type="term" value="F:DNA-binding transcription factor activity"/>
    <property type="evidence" value="ECO:0007669"/>
    <property type="project" value="InterPro"/>
</dbReference>
<dbReference type="InterPro" id="IPR011663">
    <property type="entry name" value="UTRA"/>
</dbReference>
<keyword evidence="3" id="KW-0804">Transcription</keyword>
<dbReference type="Gene3D" id="3.40.1410.10">
    <property type="entry name" value="Chorismate lyase-like"/>
    <property type="match status" value="1"/>
</dbReference>
<evidence type="ECO:0000256" key="1">
    <source>
        <dbReference type="ARBA" id="ARBA00023015"/>
    </source>
</evidence>
<proteinExistence type="predicted"/>
<dbReference type="GO" id="GO:0045892">
    <property type="term" value="P:negative regulation of DNA-templated transcription"/>
    <property type="evidence" value="ECO:0007669"/>
    <property type="project" value="TreeGrafter"/>
</dbReference>
<evidence type="ECO:0000313" key="5">
    <source>
        <dbReference type="EMBL" id="GLZ76712.1"/>
    </source>
</evidence>
<dbReference type="PRINTS" id="PR00035">
    <property type="entry name" value="HTHGNTR"/>
</dbReference>
<dbReference type="SUPFAM" id="SSF64288">
    <property type="entry name" value="Chorismate lyase-like"/>
    <property type="match status" value="1"/>
</dbReference>
<gene>
    <name evidence="5" type="ORF">Afil01_15190</name>
</gene>
<dbReference type="PROSITE" id="PS50949">
    <property type="entry name" value="HTH_GNTR"/>
    <property type="match status" value="1"/>
</dbReference>
<evidence type="ECO:0000259" key="4">
    <source>
        <dbReference type="PROSITE" id="PS50949"/>
    </source>
</evidence>
<name>A0A9W6SJ14_9ACTN</name>
<dbReference type="PANTHER" id="PTHR44846">
    <property type="entry name" value="MANNOSYL-D-GLYCERATE TRANSPORT/METABOLISM SYSTEM REPRESSOR MNGR-RELATED"/>
    <property type="match status" value="1"/>
</dbReference>
<organism evidence="5 6">
    <name type="scientific">Actinorhabdospora filicis</name>
    <dbReference type="NCBI Taxonomy" id="1785913"/>
    <lineage>
        <taxon>Bacteria</taxon>
        <taxon>Bacillati</taxon>
        <taxon>Actinomycetota</taxon>
        <taxon>Actinomycetes</taxon>
        <taxon>Micromonosporales</taxon>
        <taxon>Micromonosporaceae</taxon>
        <taxon>Actinorhabdospora</taxon>
    </lineage>
</organism>
<dbReference type="Gene3D" id="1.10.10.10">
    <property type="entry name" value="Winged helix-like DNA-binding domain superfamily/Winged helix DNA-binding domain"/>
    <property type="match status" value="1"/>
</dbReference>
<dbReference type="Pfam" id="PF07702">
    <property type="entry name" value="UTRA"/>
    <property type="match status" value="1"/>
</dbReference>
<dbReference type="SMART" id="SM00866">
    <property type="entry name" value="UTRA"/>
    <property type="match status" value="1"/>
</dbReference>
<evidence type="ECO:0000256" key="2">
    <source>
        <dbReference type="ARBA" id="ARBA00023125"/>
    </source>
</evidence>
<dbReference type="RefSeq" id="WP_285661875.1">
    <property type="nucleotide sequence ID" value="NZ_BSTX01000001.1"/>
</dbReference>
<reference evidence="5" key="1">
    <citation type="submission" date="2023-03" db="EMBL/GenBank/DDBJ databases">
        <title>Actinorhabdospora filicis NBRC 111898.</title>
        <authorList>
            <person name="Ichikawa N."/>
            <person name="Sato H."/>
            <person name="Tonouchi N."/>
        </authorList>
    </citation>
    <scope>NUCLEOTIDE SEQUENCE</scope>
    <source>
        <strain evidence="5">NBRC 111898</strain>
    </source>
</reference>
<dbReference type="EMBL" id="BSTX01000001">
    <property type="protein sequence ID" value="GLZ76712.1"/>
    <property type="molecule type" value="Genomic_DNA"/>
</dbReference>
<dbReference type="InterPro" id="IPR000524">
    <property type="entry name" value="Tscrpt_reg_HTH_GntR"/>
</dbReference>
<dbReference type="CDD" id="cd07377">
    <property type="entry name" value="WHTH_GntR"/>
    <property type="match status" value="1"/>
</dbReference>
<dbReference type="InterPro" id="IPR036388">
    <property type="entry name" value="WH-like_DNA-bd_sf"/>
</dbReference>
<dbReference type="InterPro" id="IPR036390">
    <property type="entry name" value="WH_DNA-bd_sf"/>
</dbReference>
<dbReference type="GO" id="GO:0003677">
    <property type="term" value="F:DNA binding"/>
    <property type="evidence" value="ECO:0007669"/>
    <property type="project" value="UniProtKB-KW"/>
</dbReference>
<dbReference type="Proteomes" id="UP001165079">
    <property type="component" value="Unassembled WGS sequence"/>
</dbReference>
<keyword evidence="1" id="KW-0805">Transcription regulation</keyword>
<keyword evidence="6" id="KW-1185">Reference proteome</keyword>
<dbReference type="InterPro" id="IPR028978">
    <property type="entry name" value="Chorismate_lyase_/UTRA_dom_sf"/>
</dbReference>
<evidence type="ECO:0000313" key="6">
    <source>
        <dbReference type="Proteomes" id="UP001165079"/>
    </source>
</evidence>
<protein>
    <submittedName>
        <fullName evidence="5">GntR family transcriptional regulator</fullName>
    </submittedName>
</protein>
<dbReference type="Pfam" id="PF00392">
    <property type="entry name" value="GntR"/>
    <property type="match status" value="1"/>
</dbReference>
<sequence>MTRDRRANHQRVAADLRAKIMAGEIPPRSALPSTQQLIDGYGVANSTVQRALTTLKDEGLVAGERGRGVFVCERRLRLNEPLPYRVPGLDDGYGYDLLEVSTTRPPVEVAAALDLKPGQQAVLRRRLMRVNREPVELIWSYYPASIAVGSPLALPGKIRGGAPLALADLGYPQRRMEDRLTVRLPTSAELELLELPMEVPVIRRLRVVFTDRDLAVEASILVKSGHRSELLYRRSLDSGAQ</sequence>
<dbReference type="SUPFAM" id="SSF46785">
    <property type="entry name" value="Winged helix' DNA-binding domain"/>
    <property type="match status" value="1"/>
</dbReference>
<dbReference type="InterPro" id="IPR050679">
    <property type="entry name" value="Bact_HTH_transcr_reg"/>
</dbReference>
<keyword evidence="2" id="KW-0238">DNA-binding</keyword>
<accession>A0A9W6SJ14</accession>
<dbReference type="PANTHER" id="PTHR44846:SF17">
    <property type="entry name" value="GNTR-FAMILY TRANSCRIPTIONAL REGULATOR"/>
    <property type="match status" value="1"/>
</dbReference>
<comment type="caution">
    <text evidence="5">The sequence shown here is derived from an EMBL/GenBank/DDBJ whole genome shotgun (WGS) entry which is preliminary data.</text>
</comment>
<dbReference type="SMART" id="SM00345">
    <property type="entry name" value="HTH_GNTR"/>
    <property type="match status" value="1"/>
</dbReference>
<feature type="domain" description="HTH gntR-type" evidence="4">
    <location>
        <begin position="6"/>
        <end position="74"/>
    </location>
</feature>
<dbReference type="AlphaFoldDB" id="A0A9W6SJ14"/>